<dbReference type="Proteomes" id="UP001337655">
    <property type="component" value="Unassembled WGS sequence"/>
</dbReference>
<evidence type="ECO:0000313" key="2">
    <source>
        <dbReference type="Proteomes" id="UP001337655"/>
    </source>
</evidence>
<reference evidence="1 2" key="1">
    <citation type="submission" date="2023-08" db="EMBL/GenBank/DDBJ databases">
        <title>Black Yeasts Isolated from many extreme environments.</title>
        <authorList>
            <person name="Coleine C."/>
            <person name="Stajich J.E."/>
            <person name="Selbmann L."/>
        </authorList>
    </citation>
    <scope>NUCLEOTIDE SEQUENCE [LARGE SCALE GENOMIC DNA]</scope>
    <source>
        <strain evidence="1 2">CCFEE 5935</strain>
    </source>
</reference>
<keyword evidence="2" id="KW-1185">Reference proteome</keyword>
<sequence>MVLAGSNFRDDIVPGPLWSKPTKTDSNGSTSDCIDVWVEYNKERVSNNDALTQASNSIEPETEPVDATEWHSSLDIAEWERMPPEIKLEVLTKLSFTELLVHANTVSPFRDVFREHEAAIAQRVLIEPKKKDFQDVLDGFDYSKYESLLEAFEHWATNKTLLGYDEDSKGHHQGPSDFVHHYAACCGISDAKKTQAISSYVQTLVLKHNYAVVHRKLGDWVPMTREEALSIGTSISLPPSAKANQTGQPNDVQRMESRHLISTLYEEPPRRFNTLTKLTFRDIYHTGQSAEWIAVMPSVQRPELKGAEETAFLEMFDLPRILECGPEDSHGPRIAYCADFKYLKRIGETVREVMRREAAGEGLLRPLVEAKTLEHVFIW</sequence>
<name>A0AAV9NYA7_9PEZI</name>
<accession>A0AAV9NYA7</accession>
<proteinExistence type="predicted"/>
<comment type="caution">
    <text evidence="1">The sequence shown here is derived from an EMBL/GenBank/DDBJ whole genome shotgun (WGS) entry which is preliminary data.</text>
</comment>
<dbReference type="EMBL" id="JAVRRT010000025">
    <property type="protein sequence ID" value="KAK5163503.1"/>
    <property type="molecule type" value="Genomic_DNA"/>
</dbReference>
<gene>
    <name evidence="1" type="ORF">LTR77_010685</name>
</gene>
<dbReference type="AlphaFoldDB" id="A0AAV9NYA7"/>
<evidence type="ECO:0000313" key="1">
    <source>
        <dbReference type="EMBL" id="KAK5163503.1"/>
    </source>
</evidence>
<dbReference type="GeneID" id="89932010"/>
<evidence type="ECO:0008006" key="3">
    <source>
        <dbReference type="Google" id="ProtNLM"/>
    </source>
</evidence>
<protein>
    <recommendedName>
        <fullName evidence="3">F-box domain-containing protein</fullName>
    </recommendedName>
</protein>
<organism evidence="1 2">
    <name type="scientific">Saxophila tyrrhenica</name>
    <dbReference type="NCBI Taxonomy" id="1690608"/>
    <lineage>
        <taxon>Eukaryota</taxon>
        <taxon>Fungi</taxon>
        <taxon>Dikarya</taxon>
        <taxon>Ascomycota</taxon>
        <taxon>Pezizomycotina</taxon>
        <taxon>Dothideomycetes</taxon>
        <taxon>Dothideomycetidae</taxon>
        <taxon>Mycosphaerellales</taxon>
        <taxon>Extremaceae</taxon>
        <taxon>Saxophila</taxon>
    </lineage>
</organism>
<dbReference type="RefSeq" id="XP_064653980.1">
    <property type="nucleotide sequence ID" value="XM_064807902.1"/>
</dbReference>